<evidence type="ECO:0000256" key="1">
    <source>
        <dbReference type="ARBA" id="ARBA00004651"/>
    </source>
</evidence>
<keyword evidence="6 8" id="KW-0472">Membrane</keyword>
<dbReference type="InParanoid" id="A0A4R5CDV4"/>
<feature type="transmembrane region" description="Helical" evidence="8">
    <location>
        <begin position="176"/>
        <end position="207"/>
    </location>
</feature>
<feature type="transmembrane region" description="Helical" evidence="8">
    <location>
        <begin position="414"/>
        <end position="433"/>
    </location>
</feature>
<feature type="transmembrane region" description="Helical" evidence="8">
    <location>
        <begin position="340"/>
        <end position="358"/>
    </location>
</feature>
<keyword evidence="10" id="KW-1185">Reference proteome</keyword>
<feature type="transmembrane region" description="Helical" evidence="8">
    <location>
        <begin position="381"/>
        <end position="402"/>
    </location>
</feature>
<keyword evidence="4 8" id="KW-0812">Transmembrane</keyword>
<feature type="transmembrane region" description="Helical" evidence="8">
    <location>
        <begin position="42"/>
        <end position="63"/>
    </location>
</feature>
<evidence type="ECO:0000256" key="3">
    <source>
        <dbReference type="ARBA" id="ARBA00022679"/>
    </source>
</evidence>
<dbReference type="OrthoDB" id="3348156at2"/>
<reference evidence="9 10" key="1">
    <citation type="submission" date="2019-03" db="EMBL/GenBank/DDBJ databases">
        <title>Draft genome sequences of novel Actinobacteria.</title>
        <authorList>
            <person name="Sahin N."/>
            <person name="Ay H."/>
            <person name="Saygin H."/>
        </authorList>
    </citation>
    <scope>NUCLEOTIDE SEQUENCE [LARGE SCALE GENOMIC DNA]</scope>
    <source>
        <strain evidence="9 10">5K138</strain>
    </source>
</reference>
<keyword evidence="5 8" id="KW-1133">Transmembrane helix</keyword>
<evidence type="ECO:0000256" key="6">
    <source>
        <dbReference type="ARBA" id="ARBA00023136"/>
    </source>
</evidence>
<proteinExistence type="inferred from homology"/>
<dbReference type="AlphaFoldDB" id="A0A4R5CDV4"/>
<organism evidence="9 10">
    <name type="scientific">Jiangella asiatica</name>
    <dbReference type="NCBI Taxonomy" id="2530372"/>
    <lineage>
        <taxon>Bacteria</taxon>
        <taxon>Bacillati</taxon>
        <taxon>Actinomycetota</taxon>
        <taxon>Actinomycetes</taxon>
        <taxon>Jiangellales</taxon>
        <taxon>Jiangellaceae</taxon>
        <taxon>Jiangella</taxon>
    </lineage>
</organism>
<evidence type="ECO:0000313" key="10">
    <source>
        <dbReference type="Proteomes" id="UP000294739"/>
    </source>
</evidence>
<dbReference type="Pfam" id="PF09594">
    <property type="entry name" value="GT87"/>
    <property type="match status" value="1"/>
</dbReference>
<feature type="transmembrane region" description="Helical" evidence="8">
    <location>
        <begin position="143"/>
        <end position="164"/>
    </location>
</feature>
<protein>
    <submittedName>
        <fullName evidence="9">DUF2029 domain-containing protein</fullName>
    </submittedName>
</protein>
<evidence type="ECO:0000256" key="7">
    <source>
        <dbReference type="ARBA" id="ARBA00024033"/>
    </source>
</evidence>
<feature type="transmembrane region" description="Helical" evidence="8">
    <location>
        <begin position="315"/>
        <end position="333"/>
    </location>
</feature>
<dbReference type="GO" id="GO:0005886">
    <property type="term" value="C:plasma membrane"/>
    <property type="evidence" value="ECO:0007669"/>
    <property type="project" value="UniProtKB-SubCell"/>
</dbReference>
<feature type="transmembrane region" description="Helical" evidence="8">
    <location>
        <begin position="253"/>
        <end position="275"/>
    </location>
</feature>
<gene>
    <name evidence="9" type="ORF">E1269_29060</name>
</gene>
<dbReference type="InterPro" id="IPR018584">
    <property type="entry name" value="GT87"/>
</dbReference>
<sequence length="469" mass="50775">MTRPRPNDAGPVAPSRDDPLVGAASQWVGGPIGRRAVLRRRWWSPIRIALAVTAAVLALGFLADQPCRADGWADRDTAMWTAACYSDVPFLYRERGFADGLFAYWDTQLEYPVLTGALMQGSAYVAQALQDVFGPAGAIAGSVWFFDVTAVLMALSAAVVVIATARTVPRRPWDGLLVAASPVLLLSANVNWDLFAVMLCSLAIVAWTRDRPVAAGLLIGLGAAAKLYPALLLGPMLLLALRSPDRRGELGSVAAATSAAVVAWTAVNLPVAVWAPSGWRAFFEFNRDRGADFGSTWFAVDILEPGLLPERIDSFVVGSAVVLLVAICGLALLAPSPPRLVQLTFLAVAAFLLVNKVWSPQYALWLLPLAVLARPRVRDLAIWQAAEVVYFVVVWRYLATLYDPADPMVSDRTYALAILLRIAGVLWIAAMVVRDMMRPELDPVRPVTVTVRRPAPARARHRRRGAAPA</sequence>
<keyword evidence="2" id="KW-1003">Cell membrane</keyword>
<comment type="subcellular location">
    <subcellularLocation>
        <location evidence="1">Cell membrane</location>
        <topology evidence="1">Multi-pass membrane protein</topology>
    </subcellularLocation>
</comment>
<dbReference type="PIRSF" id="PIRSF010361">
    <property type="entry name" value="UCP010361"/>
    <property type="match status" value="1"/>
</dbReference>
<evidence type="ECO:0000256" key="8">
    <source>
        <dbReference type="SAM" id="Phobius"/>
    </source>
</evidence>
<dbReference type="InterPro" id="IPR016570">
    <property type="entry name" value="UCP010361"/>
</dbReference>
<accession>A0A4R5CDV4</accession>
<dbReference type="Proteomes" id="UP000294739">
    <property type="component" value="Unassembled WGS sequence"/>
</dbReference>
<keyword evidence="3" id="KW-0808">Transferase</keyword>
<evidence type="ECO:0000256" key="4">
    <source>
        <dbReference type="ARBA" id="ARBA00022692"/>
    </source>
</evidence>
<evidence type="ECO:0000313" key="9">
    <source>
        <dbReference type="EMBL" id="TDD98238.1"/>
    </source>
</evidence>
<name>A0A4R5CDV4_9ACTN</name>
<evidence type="ECO:0000256" key="2">
    <source>
        <dbReference type="ARBA" id="ARBA00022475"/>
    </source>
</evidence>
<feature type="transmembrane region" description="Helical" evidence="8">
    <location>
        <begin position="213"/>
        <end position="241"/>
    </location>
</feature>
<comment type="similarity">
    <text evidence="7">Belongs to the glycosyltransferase 87 family.</text>
</comment>
<dbReference type="RefSeq" id="WP_131901232.1">
    <property type="nucleotide sequence ID" value="NZ_SMKZ01000069.1"/>
</dbReference>
<dbReference type="GO" id="GO:0016758">
    <property type="term" value="F:hexosyltransferase activity"/>
    <property type="evidence" value="ECO:0007669"/>
    <property type="project" value="InterPro"/>
</dbReference>
<evidence type="ECO:0000256" key="5">
    <source>
        <dbReference type="ARBA" id="ARBA00022989"/>
    </source>
</evidence>
<comment type="caution">
    <text evidence="9">The sequence shown here is derived from an EMBL/GenBank/DDBJ whole genome shotgun (WGS) entry which is preliminary data.</text>
</comment>
<dbReference type="EMBL" id="SMKZ01000069">
    <property type="protein sequence ID" value="TDD98238.1"/>
    <property type="molecule type" value="Genomic_DNA"/>
</dbReference>